<evidence type="ECO:0000313" key="2">
    <source>
        <dbReference type="EMBL" id="QPI06978.1"/>
    </source>
</evidence>
<gene>
    <name evidence="1" type="ORF">B9N65_09595</name>
    <name evidence="2" type="ORF">G5B96_06470</name>
</gene>
<dbReference type="EMBL" id="NDYN01000009">
    <property type="protein sequence ID" value="OUT06984.1"/>
    <property type="molecule type" value="Genomic_DNA"/>
</dbReference>
<reference evidence="2 4" key="2">
    <citation type="journal article" date="2020" name="Microb. Genom.">
        <title>Analysis of complete Campylobacter concisus genomes identifies genomospecies features, secretion systems and novel plasmids and their association with severe ulcerative colitis.</title>
        <authorList>
            <person name="Liu F."/>
            <person name="Chen S."/>
            <person name="Luu L.D.W."/>
            <person name="Lee S.A."/>
            <person name="Tay A.C.Y."/>
            <person name="Wu R."/>
            <person name="Riordan S.M."/>
            <person name="Lan R."/>
            <person name="Liu L."/>
            <person name="Zhang L."/>
        </authorList>
    </citation>
    <scope>NUCLEOTIDE SEQUENCE [LARGE SCALE GENOMIC DNA]</scope>
    <source>
        <strain evidence="2 4">H9O-S2</strain>
    </source>
</reference>
<evidence type="ECO:0000313" key="4">
    <source>
        <dbReference type="Proteomes" id="UP000594535"/>
    </source>
</evidence>
<evidence type="ECO:0000313" key="3">
    <source>
        <dbReference type="Proteomes" id="UP000196317"/>
    </source>
</evidence>
<proteinExistence type="predicted"/>
<dbReference type="RefSeq" id="WP_087583718.1">
    <property type="nucleotide sequence ID" value="NZ_CABPTU010000003.1"/>
</dbReference>
<dbReference type="AlphaFoldDB" id="A0A1Y5MHW1"/>
<protein>
    <submittedName>
        <fullName evidence="1">Gamma-glutamyl phosphate reductase</fullName>
    </submittedName>
</protein>
<dbReference type="Proteomes" id="UP000594535">
    <property type="component" value="Chromosome"/>
</dbReference>
<sequence>MKFIAILFCTFTMLLAANYTKKIEIGLCKLINEREMAKFYGDTRNYDALSKKIDGYKFRFGLKDFDEDSCRMSGYYPVDPNYAPYPPNYRPYYQNEYERFDRFQRGYRGGYYNDDDYDDGFERGYRRGYNDARREYRRPYR</sequence>
<evidence type="ECO:0000313" key="1">
    <source>
        <dbReference type="EMBL" id="OUT06984.1"/>
    </source>
</evidence>
<reference evidence="1 3" key="1">
    <citation type="submission" date="2017-04" db="EMBL/GenBank/DDBJ databases">
        <title>Complete genome of Campylobacter concisus ATCC 33237T and draft genomes for an additional eight well characterized C. concisus strains.</title>
        <authorList>
            <person name="Cornelius A.J."/>
            <person name="Miller W.G."/>
            <person name="Lastovica A.J."/>
            <person name="On S.L."/>
            <person name="French N.P."/>
            <person name="Vandenberg O."/>
            <person name="Biggs P.J."/>
        </authorList>
    </citation>
    <scope>NUCLEOTIDE SEQUENCE [LARGE SCALE GENOMIC DNA]</scope>
    <source>
        <strain evidence="1 3">CCUG 19995</strain>
    </source>
</reference>
<accession>A0A1Y5MHW1</accession>
<dbReference type="Proteomes" id="UP000196317">
    <property type="component" value="Unassembled WGS sequence"/>
</dbReference>
<organism evidence="1 3">
    <name type="scientific">Campylobacter concisus</name>
    <dbReference type="NCBI Taxonomy" id="199"/>
    <lineage>
        <taxon>Bacteria</taxon>
        <taxon>Pseudomonadati</taxon>
        <taxon>Campylobacterota</taxon>
        <taxon>Epsilonproteobacteria</taxon>
        <taxon>Campylobacterales</taxon>
        <taxon>Campylobacteraceae</taxon>
        <taxon>Campylobacter</taxon>
    </lineage>
</organism>
<dbReference type="EMBL" id="CP049232">
    <property type="protein sequence ID" value="QPI06978.1"/>
    <property type="molecule type" value="Genomic_DNA"/>
</dbReference>
<name>A0A1Y5MHW1_9BACT</name>